<organism evidence="1 2">
    <name type="scientific">Acidisoma cellulosilyticum</name>
    <dbReference type="NCBI Taxonomy" id="2802395"/>
    <lineage>
        <taxon>Bacteria</taxon>
        <taxon>Pseudomonadati</taxon>
        <taxon>Pseudomonadota</taxon>
        <taxon>Alphaproteobacteria</taxon>
        <taxon>Acetobacterales</taxon>
        <taxon>Acidocellaceae</taxon>
        <taxon>Acidisoma</taxon>
    </lineage>
</organism>
<protein>
    <submittedName>
        <fullName evidence="1">Uncharacterized protein</fullName>
    </submittedName>
</protein>
<dbReference type="RefSeq" id="WP_227309236.1">
    <property type="nucleotide sequence ID" value="NZ_JAESVA010000008.1"/>
</dbReference>
<dbReference type="EMBL" id="JAESVA010000008">
    <property type="protein sequence ID" value="MCB8882573.1"/>
    <property type="molecule type" value="Genomic_DNA"/>
</dbReference>
<reference evidence="1 2" key="1">
    <citation type="journal article" date="2021" name="Microorganisms">
        <title>Acidisoma silvae sp. nov. and Acidisomacellulosilytica sp. nov., Two Acidophilic Bacteria Isolated from Decaying Wood, Hydrolyzing Cellulose and Producing Poly-3-hydroxybutyrate.</title>
        <authorList>
            <person name="Mieszkin S."/>
            <person name="Pouder E."/>
            <person name="Uroz S."/>
            <person name="Simon-Colin C."/>
            <person name="Alain K."/>
        </authorList>
    </citation>
    <scope>NUCLEOTIDE SEQUENCE [LARGE SCALE GENOMIC DNA]</scope>
    <source>
        <strain evidence="1 2">HW T5.17</strain>
    </source>
</reference>
<keyword evidence="2" id="KW-1185">Reference proteome</keyword>
<dbReference type="AlphaFoldDB" id="A0A964E623"/>
<evidence type="ECO:0000313" key="2">
    <source>
        <dbReference type="Proteomes" id="UP000721844"/>
    </source>
</evidence>
<proteinExistence type="predicted"/>
<accession>A0A964E623</accession>
<evidence type="ECO:0000313" key="1">
    <source>
        <dbReference type="EMBL" id="MCB8882573.1"/>
    </source>
</evidence>
<name>A0A964E623_9PROT</name>
<sequence>MAETAEETGTAPRAWIYPALDAAEIAALNAKLAEVVALRHQGRLTAAQHADLVAAIETQTRHAEALHRVPLQNADEPAFVRAPLGDGR</sequence>
<gene>
    <name evidence="1" type="ORF">ACELLULO517_20170</name>
</gene>
<dbReference type="Proteomes" id="UP000721844">
    <property type="component" value="Unassembled WGS sequence"/>
</dbReference>
<comment type="caution">
    <text evidence="1">The sequence shown here is derived from an EMBL/GenBank/DDBJ whole genome shotgun (WGS) entry which is preliminary data.</text>
</comment>